<name>A0A8H7F596_AGABI</name>
<feature type="region of interest" description="Disordered" evidence="1">
    <location>
        <begin position="1"/>
        <end position="20"/>
    </location>
</feature>
<proteinExistence type="predicted"/>
<reference evidence="3 4" key="1">
    <citation type="journal article" name="Sci. Rep.">
        <title>Telomere-to-telomere assembled and centromere annotated genomes of the two main subspecies of the button mushroom Agaricus bisporus reveal especially polymorphic chromosome ends.</title>
        <authorList>
            <person name="Sonnenberg A.S.M."/>
            <person name="Sedaghat-Telgerd N."/>
            <person name="Lavrijssen B."/>
            <person name="Ohm R.A."/>
            <person name="Hendrickx P.M."/>
            <person name="Scholtmeijer K."/>
            <person name="Baars J.J.P."/>
            <person name="van Peer A."/>
        </authorList>
    </citation>
    <scope>NUCLEOTIDE SEQUENCE [LARGE SCALE GENOMIC DNA]</scope>
    <source>
        <strain evidence="3 4">H119_p4</strain>
    </source>
</reference>
<evidence type="ECO:0000259" key="2">
    <source>
        <dbReference type="Pfam" id="PF24016"/>
    </source>
</evidence>
<dbReference type="AlphaFoldDB" id="A0A8H7F596"/>
<evidence type="ECO:0000313" key="4">
    <source>
        <dbReference type="Proteomes" id="UP000629468"/>
    </source>
</evidence>
<protein>
    <recommendedName>
        <fullName evidence="2">DUF7330 domain-containing protein</fullName>
    </recommendedName>
</protein>
<sequence length="202" mass="23020">MSYDELSSQGCEKTESLLPPTPTSGTYKVKYHADDAQDFVLDVDRTPVDLTLIMPHYRALNQPIDHKMSMFVVNRFGSTKLKVCRNTSLSRFQLEVVSSSADVTIWIPSDFKGRIFYTGKAKFSSGFINRVMQNAHINDAFAGDYSDEDDVFVDTKGLVHFRMWDIHTGAPENSTRESLKRLFGCTRRTPAMVLDWDFLIED</sequence>
<dbReference type="Pfam" id="PF24016">
    <property type="entry name" value="DUF7330"/>
    <property type="match status" value="1"/>
</dbReference>
<gene>
    <name evidence="3" type="ORF">Agabi119p4_3674</name>
</gene>
<feature type="domain" description="DUF7330" evidence="2">
    <location>
        <begin position="50"/>
        <end position="148"/>
    </location>
</feature>
<accession>A0A8H7F596</accession>
<dbReference type="EMBL" id="JABXXO010000005">
    <property type="protein sequence ID" value="KAF7777602.1"/>
    <property type="molecule type" value="Genomic_DNA"/>
</dbReference>
<evidence type="ECO:0000256" key="1">
    <source>
        <dbReference type="SAM" id="MobiDB-lite"/>
    </source>
</evidence>
<organism evidence="3 4">
    <name type="scientific">Agaricus bisporus var. burnettii</name>
    <dbReference type="NCBI Taxonomy" id="192524"/>
    <lineage>
        <taxon>Eukaryota</taxon>
        <taxon>Fungi</taxon>
        <taxon>Dikarya</taxon>
        <taxon>Basidiomycota</taxon>
        <taxon>Agaricomycotina</taxon>
        <taxon>Agaricomycetes</taxon>
        <taxon>Agaricomycetidae</taxon>
        <taxon>Agaricales</taxon>
        <taxon>Agaricineae</taxon>
        <taxon>Agaricaceae</taxon>
        <taxon>Agaricus</taxon>
    </lineage>
</organism>
<dbReference type="InterPro" id="IPR055754">
    <property type="entry name" value="DUF7330"/>
</dbReference>
<dbReference type="Proteomes" id="UP000629468">
    <property type="component" value="Unassembled WGS sequence"/>
</dbReference>
<feature type="compositionally biased region" description="Polar residues" evidence="1">
    <location>
        <begin position="1"/>
        <end position="11"/>
    </location>
</feature>
<comment type="caution">
    <text evidence="3">The sequence shown here is derived from an EMBL/GenBank/DDBJ whole genome shotgun (WGS) entry which is preliminary data.</text>
</comment>
<evidence type="ECO:0000313" key="3">
    <source>
        <dbReference type="EMBL" id="KAF7777602.1"/>
    </source>
</evidence>